<proteinExistence type="predicted"/>
<accession>A0A939D7J8</accession>
<dbReference type="Proteomes" id="UP000664545">
    <property type="component" value="Unassembled WGS sequence"/>
</dbReference>
<feature type="domain" description="HD" evidence="1">
    <location>
        <begin position="24"/>
        <end position="116"/>
    </location>
</feature>
<dbReference type="SUPFAM" id="SSF109604">
    <property type="entry name" value="HD-domain/PDEase-like"/>
    <property type="match status" value="1"/>
</dbReference>
<reference evidence="2" key="1">
    <citation type="submission" date="2021-02" db="EMBL/GenBank/DDBJ databases">
        <title>Abyssanaerobacter marinus gen.nov., sp., nov, anaerobic bacterium isolated from the Onnuri vent field of Indian Ocean and suggestion of Mogibacteriaceae fam. nov., and proposal of reclassification of ambiguous this family's genus member.</title>
        <authorList>
            <person name="Kim Y.J."/>
            <person name="Yang J.-A."/>
        </authorList>
    </citation>
    <scope>NUCLEOTIDE SEQUENCE</scope>
    <source>
        <strain evidence="2">DSM 2634</strain>
    </source>
</reference>
<gene>
    <name evidence="2" type="ORF">JYB65_04180</name>
</gene>
<dbReference type="Pfam" id="PF01966">
    <property type="entry name" value="HD"/>
    <property type="match status" value="1"/>
</dbReference>
<dbReference type="InterPro" id="IPR006674">
    <property type="entry name" value="HD_domain"/>
</dbReference>
<organism evidence="2 3">
    <name type="scientific">Clostridium aminobutyricum</name>
    <dbReference type="NCBI Taxonomy" id="33953"/>
    <lineage>
        <taxon>Bacteria</taxon>
        <taxon>Bacillati</taxon>
        <taxon>Bacillota</taxon>
        <taxon>Clostridia</taxon>
        <taxon>Eubacteriales</taxon>
        <taxon>Clostridiaceae</taxon>
        <taxon>Clostridium</taxon>
    </lineage>
</organism>
<protein>
    <submittedName>
        <fullName evidence="2">HD domain-containing protein</fullName>
    </submittedName>
</protein>
<dbReference type="AlphaFoldDB" id="A0A939D7J8"/>
<dbReference type="CDD" id="cd00077">
    <property type="entry name" value="HDc"/>
    <property type="match status" value="1"/>
</dbReference>
<dbReference type="InterPro" id="IPR003607">
    <property type="entry name" value="HD/PDEase_dom"/>
</dbReference>
<name>A0A939D7J8_CLOAM</name>
<evidence type="ECO:0000259" key="1">
    <source>
        <dbReference type="Pfam" id="PF01966"/>
    </source>
</evidence>
<evidence type="ECO:0000313" key="2">
    <source>
        <dbReference type="EMBL" id="MBN7772551.1"/>
    </source>
</evidence>
<dbReference type="Gene3D" id="1.10.3210.10">
    <property type="entry name" value="Hypothetical protein af1432"/>
    <property type="match status" value="1"/>
</dbReference>
<dbReference type="RefSeq" id="WP_206581348.1">
    <property type="nucleotide sequence ID" value="NZ_JAFJZZ010000001.1"/>
</dbReference>
<keyword evidence="3" id="KW-1185">Reference proteome</keyword>
<sequence length="180" mass="20615">MGQKHLTVEECENLLKQYHTPTHVIRHCHAVAYAAMTLAEALNRAGSHLDIRLIQGAALIHDILRVEDKHWEKGAEIARNLGYEAEANIIAVHMTYELPKTVAELTETELVCLGDRVVKEDQYVGFEERMQYILEKVRGNKEAERRITQKIADTRILLAEIEDTIGMTIDELMKEKERVV</sequence>
<evidence type="ECO:0000313" key="3">
    <source>
        <dbReference type="Proteomes" id="UP000664545"/>
    </source>
</evidence>
<dbReference type="EMBL" id="JAFJZZ010000001">
    <property type="protein sequence ID" value="MBN7772551.1"/>
    <property type="molecule type" value="Genomic_DNA"/>
</dbReference>
<comment type="caution">
    <text evidence="2">The sequence shown here is derived from an EMBL/GenBank/DDBJ whole genome shotgun (WGS) entry which is preliminary data.</text>
</comment>